<name>A0A212FDA5_DANPL</name>
<dbReference type="InterPro" id="IPR001309">
    <property type="entry name" value="Pept_C14_p20"/>
</dbReference>
<dbReference type="InterPro" id="IPR015917">
    <property type="entry name" value="Pept_C14A"/>
</dbReference>
<dbReference type="Proteomes" id="UP000007151">
    <property type="component" value="Unassembled WGS sequence"/>
</dbReference>
<dbReference type="KEGG" id="dpl:KGM_212093"/>
<dbReference type="Gene3D" id="3.40.50.1460">
    <property type="match status" value="1"/>
</dbReference>
<dbReference type="SUPFAM" id="SSF52129">
    <property type="entry name" value="Caspase-like"/>
    <property type="match status" value="1"/>
</dbReference>
<dbReference type="PROSITE" id="PS50207">
    <property type="entry name" value="CASPASE_P10"/>
    <property type="match status" value="1"/>
</dbReference>
<dbReference type="Pfam" id="PF23725">
    <property type="entry name" value="Dredd_N"/>
    <property type="match status" value="1"/>
</dbReference>
<evidence type="ECO:0000313" key="6">
    <source>
        <dbReference type="EMBL" id="OWR51688.1"/>
    </source>
</evidence>
<comment type="similarity">
    <text evidence="1 3">Belongs to the peptidase C14A family.</text>
</comment>
<evidence type="ECO:0000256" key="1">
    <source>
        <dbReference type="ARBA" id="ARBA00010134"/>
    </source>
</evidence>
<evidence type="ECO:0000256" key="2">
    <source>
        <dbReference type="ARBA" id="ARBA00022703"/>
    </source>
</evidence>
<keyword evidence="7" id="KW-1185">Reference proteome</keyword>
<reference evidence="6 7" key="1">
    <citation type="journal article" date="2011" name="Cell">
        <title>The monarch butterfly genome yields insights into long-distance migration.</title>
        <authorList>
            <person name="Zhan S."/>
            <person name="Merlin C."/>
            <person name="Boore J.L."/>
            <person name="Reppert S.M."/>
        </authorList>
    </citation>
    <scope>NUCLEOTIDE SEQUENCE [LARGE SCALE GENOMIC DNA]</scope>
    <source>
        <strain evidence="6">F-2</strain>
    </source>
</reference>
<comment type="caution">
    <text evidence="6">The sequence shown here is derived from an EMBL/GenBank/DDBJ whole genome shotgun (WGS) entry which is preliminary data.</text>
</comment>
<dbReference type="PROSITE" id="PS50208">
    <property type="entry name" value="CASPASE_P20"/>
    <property type="match status" value="1"/>
</dbReference>
<dbReference type="eggNOG" id="KOG3573">
    <property type="taxonomic scope" value="Eukaryota"/>
</dbReference>
<dbReference type="InterPro" id="IPR011600">
    <property type="entry name" value="Pept_C14_caspase"/>
</dbReference>
<dbReference type="InterPro" id="IPR002138">
    <property type="entry name" value="Pept_C14_p10"/>
</dbReference>
<dbReference type="PRINTS" id="PR00376">
    <property type="entry name" value="IL1BCENZYME"/>
</dbReference>
<protein>
    <submittedName>
        <fullName evidence="6">Caspase-6</fullName>
    </submittedName>
</protein>
<feature type="domain" description="Caspase family p20" evidence="5">
    <location>
        <begin position="263"/>
        <end position="398"/>
    </location>
</feature>
<dbReference type="InterPro" id="IPR029030">
    <property type="entry name" value="Caspase-like_dom_sf"/>
</dbReference>
<dbReference type="InterPro" id="IPR056260">
    <property type="entry name" value="Dredd_2nd"/>
</dbReference>
<dbReference type="GO" id="GO:0051604">
    <property type="term" value="P:protein maturation"/>
    <property type="evidence" value="ECO:0007669"/>
    <property type="project" value="UniProtKB-ARBA"/>
</dbReference>
<dbReference type="GO" id="GO:0006508">
    <property type="term" value="P:proteolysis"/>
    <property type="evidence" value="ECO:0007669"/>
    <property type="project" value="InterPro"/>
</dbReference>
<dbReference type="InterPro" id="IPR056259">
    <property type="entry name" value="Dredd_N"/>
</dbReference>
<gene>
    <name evidence="6" type="ORF">KGM_212093</name>
</gene>
<dbReference type="EMBL" id="AGBW02009100">
    <property type="protein sequence ID" value="OWR51688.1"/>
    <property type="molecule type" value="Genomic_DNA"/>
</dbReference>
<dbReference type="SMART" id="SM00115">
    <property type="entry name" value="CASc"/>
    <property type="match status" value="1"/>
</dbReference>
<accession>A0A212FDA5</accession>
<evidence type="ECO:0000313" key="7">
    <source>
        <dbReference type="Proteomes" id="UP000007151"/>
    </source>
</evidence>
<evidence type="ECO:0000259" key="5">
    <source>
        <dbReference type="PROSITE" id="PS50208"/>
    </source>
</evidence>
<dbReference type="GO" id="GO:0006915">
    <property type="term" value="P:apoptotic process"/>
    <property type="evidence" value="ECO:0007669"/>
    <property type="project" value="UniProtKB-KW"/>
</dbReference>
<dbReference type="PANTHER" id="PTHR48169">
    <property type="entry name" value="DED DOMAIN-CONTAINING PROTEIN"/>
    <property type="match status" value="1"/>
</dbReference>
<dbReference type="GO" id="GO:0005737">
    <property type="term" value="C:cytoplasm"/>
    <property type="evidence" value="ECO:0007669"/>
    <property type="project" value="UniProtKB-ARBA"/>
</dbReference>
<evidence type="ECO:0000259" key="4">
    <source>
        <dbReference type="PROSITE" id="PS50207"/>
    </source>
</evidence>
<dbReference type="Pfam" id="PF23724">
    <property type="entry name" value="Dredd_2nd"/>
    <property type="match status" value="1"/>
</dbReference>
<feature type="domain" description="Caspase family p10" evidence="4">
    <location>
        <begin position="420"/>
        <end position="500"/>
    </location>
</feature>
<dbReference type="Pfam" id="PF00656">
    <property type="entry name" value="Peptidase_C14"/>
    <property type="match status" value="1"/>
</dbReference>
<proteinExistence type="inferred from homology"/>
<dbReference type="InParanoid" id="A0A212FDA5"/>
<dbReference type="GO" id="GO:0043067">
    <property type="term" value="P:regulation of programmed cell death"/>
    <property type="evidence" value="ECO:0007669"/>
    <property type="project" value="UniProtKB-ARBA"/>
</dbReference>
<dbReference type="STRING" id="278856.A0A212FDA5"/>
<sequence>MVSLVFLLYETPDTALQRLIVYQRLSNDEARHSVNLLYDWALHAQSRQTWKYEFLEALTICRLYNIIRKLGFDVSQIRKHYLPDNLNVSIYTDPMKKVLYKLCESLNSEIFSRLQKTLISYNYNVSEYRTCELVLLELISKRFIKLGYYDKDKKSYTNTYDIEELAKIIEKFSTVSILASVLREIQEQINSPNLKNKPQNFTSIETYNIPGPSKIKEDKYQEGFDEIFELMNQCHNDENEPGANFKSDTMLLKDAYVIKNRKRIGVCCIINQDKFYPSKQSLQNNEHIDLEDRLGSRLDLMALERTMTSLNFKVKSKSNLNHEEVFQFIKDVLKYHVTAEDSVFMLCILSHGVRDHVYAADSVRVKIDDIQNLLDSEHAHHLRGIPKVLILQACQVETESEVKNKIVADSPPLNDFYLKKSHFLVYWATAPEYEAFRIEDKGSIFIQCICALIKKRAKYEHLIDIFTKVTYNVTALCTKLHKPQVPLSKSTLTKKLYLSIPE</sequence>
<dbReference type="GO" id="GO:0004197">
    <property type="term" value="F:cysteine-type endopeptidase activity"/>
    <property type="evidence" value="ECO:0007669"/>
    <property type="project" value="InterPro"/>
</dbReference>
<dbReference type="PANTHER" id="PTHR48169:SF7">
    <property type="entry name" value="CASPASE 10"/>
    <property type="match status" value="1"/>
</dbReference>
<dbReference type="AlphaFoldDB" id="A0A212FDA5"/>
<organism evidence="6 7">
    <name type="scientific">Danaus plexippus plexippus</name>
    <dbReference type="NCBI Taxonomy" id="278856"/>
    <lineage>
        <taxon>Eukaryota</taxon>
        <taxon>Metazoa</taxon>
        <taxon>Ecdysozoa</taxon>
        <taxon>Arthropoda</taxon>
        <taxon>Hexapoda</taxon>
        <taxon>Insecta</taxon>
        <taxon>Pterygota</taxon>
        <taxon>Neoptera</taxon>
        <taxon>Endopterygota</taxon>
        <taxon>Lepidoptera</taxon>
        <taxon>Glossata</taxon>
        <taxon>Ditrysia</taxon>
        <taxon>Papilionoidea</taxon>
        <taxon>Nymphalidae</taxon>
        <taxon>Danainae</taxon>
        <taxon>Danaini</taxon>
        <taxon>Danaina</taxon>
        <taxon>Danaus</taxon>
        <taxon>Danaus</taxon>
    </lineage>
</organism>
<keyword evidence="2" id="KW-0053">Apoptosis</keyword>
<evidence type="ECO:0000256" key="3">
    <source>
        <dbReference type="RuleBase" id="RU003971"/>
    </source>
</evidence>
<dbReference type="FunCoup" id="A0A212FDA5">
    <property type="interactions" value="238"/>
</dbReference>